<evidence type="ECO:0000313" key="3">
    <source>
        <dbReference type="Proteomes" id="UP000187059"/>
    </source>
</evidence>
<dbReference type="STRING" id="1250539.Ga0080574_TMP3426"/>
<keyword evidence="3" id="KW-1185">Reference proteome</keyword>
<name>A0A1P8UWK8_9RHOB</name>
<dbReference type="RefSeq" id="WP_076695548.1">
    <property type="nucleotide sequence ID" value="NZ_CP015093.1"/>
</dbReference>
<evidence type="ECO:0000313" key="1">
    <source>
        <dbReference type="EMBL" id="APZ51210.1"/>
    </source>
</evidence>
<dbReference type="KEGG" id="paby:Ga0080574_TMP3426"/>
<dbReference type="EMBL" id="CP015093">
    <property type="protein sequence ID" value="APZ51210.1"/>
    <property type="molecule type" value="Genomic_DNA"/>
</dbReference>
<accession>A0A1P8UWK8</accession>
<evidence type="ECO:0000313" key="2">
    <source>
        <dbReference type="EMBL" id="APZ53760.1"/>
    </source>
</evidence>
<dbReference type="EMBL" id="CP015093">
    <property type="protein sequence ID" value="APZ53760.1"/>
    <property type="molecule type" value="Genomic_DNA"/>
</dbReference>
<dbReference type="AlphaFoldDB" id="A0A1P8UWK8"/>
<sequence length="73" mass="7418">MTGKIALFLRVFILLPAAGLLAALPFIDLDRAAGVLAIDINAASMALAALIYGAGAGGTFAWSRWAKALGGET</sequence>
<reference evidence="2 3" key="1">
    <citation type="submission" date="2016-04" db="EMBL/GenBank/DDBJ databases">
        <title>Deep-sea bacteria in the southern Pacific.</title>
        <authorList>
            <person name="Tang K."/>
        </authorList>
    </citation>
    <scope>NUCLEOTIDE SEQUENCE [LARGE SCALE GENOMIC DNA]</scope>
    <source>
        <strain evidence="2 3">JLT2014</strain>
    </source>
</reference>
<proteinExistence type="predicted"/>
<gene>
    <name evidence="2" type="ORF">Ga0080574_TMP3426</name>
    <name evidence="1" type="ORF">Ga0080574_TMP876</name>
</gene>
<dbReference type="KEGG" id="paby:Ga0080574_TMP876"/>
<dbReference type="Proteomes" id="UP000187059">
    <property type="component" value="Chromosome"/>
</dbReference>
<protein>
    <submittedName>
        <fullName evidence="2">Uncharacterized protein</fullName>
    </submittedName>
</protein>
<organism evidence="2 3">
    <name type="scientific">Salipiger abyssi</name>
    <dbReference type="NCBI Taxonomy" id="1250539"/>
    <lineage>
        <taxon>Bacteria</taxon>
        <taxon>Pseudomonadati</taxon>
        <taxon>Pseudomonadota</taxon>
        <taxon>Alphaproteobacteria</taxon>
        <taxon>Rhodobacterales</taxon>
        <taxon>Roseobacteraceae</taxon>
        <taxon>Salipiger</taxon>
    </lineage>
</organism>